<gene>
    <name evidence="17" type="ORF">MKK02DRAFT_41029</name>
</gene>
<evidence type="ECO:0000256" key="10">
    <source>
        <dbReference type="ARBA" id="ARBA00022919"/>
    </source>
</evidence>
<evidence type="ECO:0000256" key="11">
    <source>
        <dbReference type="ARBA" id="ARBA00022989"/>
    </source>
</evidence>
<keyword evidence="11 16" id="KW-1133">Transmembrane helix</keyword>
<dbReference type="GO" id="GO:0008168">
    <property type="term" value="F:methyltransferase activity"/>
    <property type="evidence" value="ECO:0007669"/>
    <property type="project" value="UniProtKB-KW"/>
</dbReference>
<proteinExistence type="inferred from homology"/>
<evidence type="ECO:0000256" key="8">
    <source>
        <dbReference type="ARBA" id="ARBA00022691"/>
    </source>
</evidence>
<evidence type="ECO:0000256" key="5">
    <source>
        <dbReference type="ARBA" id="ARBA00022516"/>
    </source>
</evidence>
<keyword evidence="6 17" id="KW-0489">Methyltransferase</keyword>
<dbReference type="GO" id="GO:0016020">
    <property type="term" value="C:membrane"/>
    <property type="evidence" value="ECO:0007669"/>
    <property type="project" value="UniProtKB-SubCell"/>
</dbReference>
<dbReference type="Proteomes" id="UP001164286">
    <property type="component" value="Unassembled WGS sequence"/>
</dbReference>
<evidence type="ECO:0000256" key="15">
    <source>
        <dbReference type="SAM" id="MobiDB-lite"/>
    </source>
</evidence>
<evidence type="ECO:0000256" key="1">
    <source>
        <dbReference type="ARBA" id="ARBA00004141"/>
    </source>
</evidence>
<reference evidence="17" key="1">
    <citation type="journal article" date="2022" name="G3 (Bethesda)">
        <title>High quality genome of the basidiomycete yeast Dioszegia hungarica PDD-24b-2 isolated from cloud water.</title>
        <authorList>
            <person name="Jarrige D."/>
            <person name="Haridas S."/>
            <person name="Bleykasten-Grosshans C."/>
            <person name="Joly M."/>
            <person name="Nadalig T."/>
            <person name="Sancelme M."/>
            <person name="Vuilleumier S."/>
            <person name="Grigoriev I.V."/>
            <person name="Amato P."/>
            <person name="Bringel F."/>
        </authorList>
    </citation>
    <scope>NUCLEOTIDE SEQUENCE</scope>
    <source>
        <strain evidence="17">PDD-24b-2</strain>
    </source>
</reference>
<dbReference type="Gene3D" id="3.40.50.150">
    <property type="entry name" value="Vaccinia Virus protein VP39"/>
    <property type="match status" value="1"/>
</dbReference>
<keyword evidence="12" id="KW-0443">Lipid metabolism</keyword>
<evidence type="ECO:0000256" key="12">
    <source>
        <dbReference type="ARBA" id="ARBA00023098"/>
    </source>
</evidence>
<keyword evidence="5" id="KW-0444">Lipid biosynthesis</keyword>
<evidence type="ECO:0000256" key="6">
    <source>
        <dbReference type="ARBA" id="ARBA00022603"/>
    </source>
</evidence>
<dbReference type="Pfam" id="PF02353">
    <property type="entry name" value="CMAS"/>
    <property type="match status" value="1"/>
</dbReference>
<feature type="transmembrane region" description="Helical" evidence="16">
    <location>
        <begin position="70"/>
        <end position="90"/>
    </location>
</feature>
<dbReference type="InterPro" id="IPR052290">
    <property type="entry name" value="Sphingo_C9-MT"/>
</dbReference>
<evidence type="ECO:0000256" key="13">
    <source>
        <dbReference type="ARBA" id="ARBA00023136"/>
    </source>
</evidence>
<dbReference type="GeneID" id="77730593"/>
<dbReference type="GO" id="GO:0006665">
    <property type="term" value="P:sphingolipid metabolic process"/>
    <property type="evidence" value="ECO:0007669"/>
    <property type="project" value="UniProtKB-KW"/>
</dbReference>
<evidence type="ECO:0000256" key="9">
    <source>
        <dbReference type="ARBA" id="ARBA00022692"/>
    </source>
</evidence>
<evidence type="ECO:0000256" key="7">
    <source>
        <dbReference type="ARBA" id="ARBA00022679"/>
    </source>
</evidence>
<dbReference type="InterPro" id="IPR029063">
    <property type="entry name" value="SAM-dependent_MTases_sf"/>
</dbReference>
<dbReference type="CDD" id="cd02440">
    <property type="entry name" value="AdoMet_MTases"/>
    <property type="match status" value="1"/>
</dbReference>
<accession>A0AA38H235</accession>
<dbReference type="PANTHER" id="PTHR45197:SF1">
    <property type="entry name" value="SPHINGOLIPID C9-METHYLTRANSFERASE A-RELATED"/>
    <property type="match status" value="1"/>
</dbReference>
<comment type="caution">
    <text evidence="17">The sequence shown here is derived from an EMBL/GenBank/DDBJ whole genome shotgun (WGS) entry which is preliminary data.</text>
</comment>
<keyword evidence="13 16" id="KW-0472">Membrane</keyword>
<evidence type="ECO:0000256" key="14">
    <source>
        <dbReference type="ARBA" id="ARBA00039020"/>
    </source>
</evidence>
<comment type="similarity">
    <text evidence="4">Belongs to the CFA/CMAS family.</text>
</comment>
<keyword evidence="9 16" id="KW-0812">Transmembrane</keyword>
<feature type="region of interest" description="Disordered" evidence="15">
    <location>
        <begin position="1"/>
        <end position="21"/>
    </location>
</feature>
<evidence type="ECO:0000256" key="2">
    <source>
        <dbReference type="ARBA" id="ARBA00004760"/>
    </source>
</evidence>
<dbReference type="RefSeq" id="XP_052942495.1">
    <property type="nucleotide sequence ID" value="XM_053091388.1"/>
</dbReference>
<evidence type="ECO:0000313" key="17">
    <source>
        <dbReference type="EMBL" id="KAI9632718.1"/>
    </source>
</evidence>
<comment type="pathway">
    <text evidence="2">Lipid metabolism; sphingolipid metabolism.</text>
</comment>
<evidence type="ECO:0000256" key="3">
    <source>
        <dbReference type="ARBA" id="ARBA00004991"/>
    </source>
</evidence>
<feature type="compositionally biased region" description="Polar residues" evidence="15">
    <location>
        <begin position="1"/>
        <end position="12"/>
    </location>
</feature>
<keyword evidence="8" id="KW-0949">S-adenosyl-L-methionine</keyword>
<evidence type="ECO:0000256" key="4">
    <source>
        <dbReference type="ARBA" id="ARBA00010815"/>
    </source>
</evidence>
<name>A0AA38H235_9TREE</name>
<dbReference type="EC" id="2.1.1.317" evidence="14"/>
<evidence type="ECO:0000256" key="16">
    <source>
        <dbReference type="SAM" id="Phobius"/>
    </source>
</evidence>
<dbReference type="GO" id="GO:0032259">
    <property type="term" value="P:methylation"/>
    <property type="evidence" value="ECO:0007669"/>
    <property type="project" value="UniProtKB-KW"/>
</dbReference>
<dbReference type="AlphaFoldDB" id="A0AA38H235"/>
<dbReference type="PANTHER" id="PTHR45197">
    <property type="entry name" value="SYNTHASE, PUTATIVE (AFU_ORTHOLOGUE AFUA_7G04190)-RELATED"/>
    <property type="match status" value="1"/>
</dbReference>
<sequence>MADVQKPSSGQPNGDAPQKTFRVTNSPAIANAPLPAEGSASFNNYHLAGSVFAVTYLFQRIFLPFAKSWTTFFVLLVLLFLPVTVAYWTLSSKFGKRVNEKVPFPNRPQGDYIEIKSGDMDKWRGKKIPMQIFHDAYFEGKFEFKGDVLDVMEYRHDWASFEFTPALFKYVFVNLIPDVLLHSRTQDEEQVRDHYDRGNDFYSWFLGPRMIYTSGVITDITRQETLEELQDNKLTMVCEKLNLKKGDRMLDIGCGWGTLATFAAKNYGADVTGVTLAREQTAFGNARLRENNIPESQGRINCMDYRDIPANKGSFDAISCLEMAEHVGIRHYPKFLREVYELLDDDGTLVFQVAGIRTNWQYEDLIWGLFMNKYVFPGADASLPLGWVIKQLEAANFEIKSVDVLGVHYSATLHRWYLNWVSNKDKVVEKYGIRWYRIWVYFLAYSVIISRQGSASVFQITAHKNLNGYHRVEGIPSHSSIHAPIKTKISPAVSHASMWPGHKELRA</sequence>
<comment type="subcellular location">
    <subcellularLocation>
        <location evidence="1">Membrane</location>
        <topology evidence="1">Multi-pass membrane protein</topology>
    </subcellularLocation>
</comment>
<dbReference type="EMBL" id="JAKWFO010000014">
    <property type="protein sequence ID" value="KAI9632718.1"/>
    <property type="molecule type" value="Genomic_DNA"/>
</dbReference>
<keyword evidence="18" id="KW-1185">Reference proteome</keyword>
<keyword evidence="10" id="KW-0746">Sphingolipid metabolism</keyword>
<comment type="pathway">
    <text evidence="3">Sphingolipid metabolism.</text>
</comment>
<evidence type="ECO:0000313" key="18">
    <source>
        <dbReference type="Proteomes" id="UP001164286"/>
    </source>
</evidence>
<dbReference type="SUPFAM" id="SSF53335">
    <property type="entry name" value="S-adenosyl-L-methionine-dependent methyltransferases"/>
    <property type="match status" value="1"/>
</dbReference>
<protein>
    <recommendedName>
        <fullName evidence="14">sphingolipid C(9)-methyltransferase</fullName>
        <ecNumber evidence="14">2.1.1.317</ecNumber>
    </recommendedName>
</protein>
<keyword evidence="7" id="KW-0808">Transferase</keyword>
<organism evidence="17 18">
    <name type="scientific">Dioszegia hungarica</name>
    <dbReference type="NCBI Taxonomy" id="4972"/>
    <lineage>
        <taxon>Eukaryota</taxon>
        <taxon>Fungi</taxon>
        <taxon>Dikarya</taxon>
        <taxon>Basidiomycota</taxon>
        <taxon>Agaricomycotina</taxon>
        <taxon>Tremellomycetes</taxon>
        <taxon>Tremellales</taxon>
        <taxon>Bulleribasidiaceae</taxon>
        <taxon>Dioszegia</taxon>
    </lineage>
</organism>